<name>A0A4Y9S9W9_9BURK</name>
<feature type="compositionally biased region" description="Polar residues" evidence="1">
    <location>
        <begin position="1"/>
        <end position="11"/>
    </location>
</feature>
<comment type="caution">
    <text evidence="3">The sequence shown here is derived from an EMBL/GenBank/DDBJ whole genome shotgun (WGS) entry which is preliminary data.</text>
</comment>
<keyword evidence="4" id="KW-1185">Reference proteome</keyword>
<evidence type="ECO:0000256" key="1">
    <source>
        <dbReference type="SAM" id="MobiDB-lite"/>
    </source>
</evidence>
<organism evidence="3 4">
    <name type="scientific">Duganella callida</name>
    <dbReference type="NCBI Taxonomy" id="2561932"/>
    <lineage>
        <taxon>Bacteria</taxon>
        <taxon>Pseudomonadati</taxon>
        <taxon>Pseudomonadota</taxon>
        <taxon>Betaproteobacteria</taxon>
        <taxon>Burkholderiales</taxon>
        <taxon>Oxalobacteraceae</taxon>
        <taxon>Telluria group</taxon>
        <taxon>Duganella</taxon>
    </lineage>
</organism>
<dbReference type="InterPro" id="IPR011992">
    <property type="entry name" value="EF-hand-dom_pair"/>
</dbReference>
<dbReference type="GO" id="GO:0005509">
    <property type="term" value="F:calcium ion binding"/>
    <property type="evidence" value="ECO:0007669"/>
    <property type="project" value="InterPro"/>
</dbReference>
<feature type="compositionally biased region" description="Low complexity" evidence="1">
    <location>
        <begin position="12"/>
        <end position="32"/>
    </location>
</feature>
<evidence type="ECO:0000259" key="2">
    <source>
        <dbReference type="PROSITE" id="PS50222"/>
    </source>
</evidence>
<dbReference type="Gene3D" id="1.10.238.10">
    <property type="entry name" value="EF-hand"/>
    <property type="match status" value="1"/>
</dbReference>
<gene>
    <name evidence="3" type="ORF">E4L98_17750</name>
</gene>
<sequence>MTISPLRNATGSAAGIAQPSASSAASASSSEAGFVADNSQKSDSSTKVDLSDAARTFDILERLKRGERMSDDDMVRVIDKLSPGTTFIMSNGSVAVVGDPSQEEAVPMSVAWAPQLLVKGDHDGDRKLSFKEFAGIVRMAGISESDAASLFAKFSHGKDGAVSVEDFVEGVSAAEASGNDVFTRVIQSFLNDAAGKMDDEAYKKFMAQGSEVADRYWGQHRHKR</sequence>
<evidence type="ECO:0000313" key="4">
    <source>
        <dbReference type="Proteomes" id="UP000297729"/>
    </source>
</evidence>
<feature type="region of interest" description="Disordered" evidence="1">
    <location>
        <begin position="1"/>
        <end position="49"/>
    </location>
</feature>
<evidence type="ECO:0000313" key="3">
    <source>
        <dbReference type="EMBL" id="TFW18690.1"/>
    </source>
</evidence>
<dbReference type="Proteomes" id="UP000297729">
    <property type="component" value="Unassembled WGS sequence"/>
</dbReference>
<dbReference type="SUPFAM" id="SSF47473">
    <property type="entry name" value="EF-hand"/>
    <property type="match status" value="1"/>
</dbReference>
<dbReference type="EMBL" id="SPVG01000180">
    <property type="protein sequence ID" value="TFW18690.1"/>
    <property type="molecule type" value="Genomic_DNA"/>
</dbReference>
<protein>
    <recommendedName>
        <fullName evidence="2">EF-hand domain-containing protein</fullName>
    </recommendedName>
</protein>
<dbReference type="RefSeq" id="WP_135202873.1">
    <property type="nucleotide sequence ID" value="NZ_SPVG01000180.1"/>
</dbReference>
<proteinExistence type="predicted"/>
<dbReference type="AlphaFoldDB" id="A0A4Y9S9W9"/>
<reference evidence="3 4" key="1">
    <citation type="submission" date="2019-03" db="EMBL/GenBank/DDBJ databases">
        <title>Draft Genome Sequence of Duganella callidus sp. nov., a Novel Duganella Species Isolated from Cultivated Soil.</title>
        <authorList>
            <person name="Raths R."/>
            <person name="Peta V."/>
            <person name="Bucking H."/>
        </authorList>
    </citation>
    <scope>NUCLEOTIDE SEQUENCE [LARGE SCALE GENOMIC DNA]</scope>
    <source>
        <strain evidence="3 4">DN04</strain>
    </source>
</reference>
<feature type="domain" description="EF-hand" evidence="2">
    <location>
        <begin position="142"/>
        <end position="177"/>
    </location>
</feature>
<dbReference type="InterPro" id="IPR002048">
    <property type="entry name" value="EF_hand_dom"/>
</dbReference>
<dbReference type="PROSITE" id="PS50222">
    <property type="entry name" value="EF_HAND_2"/>
    <property type="match status" value="1"/>
</dbReference>
<accession>A0A4Y9S9W9</accession>
<dbReference type="OrthoDB" id="9088636at2"/>